<gene>
    <name evidence="1" type="ORF">CBM2613_A10053</name>
</gene>
<protein>
    <submittedName>
        <fullName evidence="1">Uncharacterized protein</fullName>
    </submittedName>
</protein>
<evidence type="ECO:0000313" key="1">
    <source>
        <dbReference type="EMBL" id="SOZ51617.1"/>
    </source>
</evidence>
<accession>A0A375DV55</accession>
<sequence>MNNSEGLTVRRAQNPSASLDELARILGRGEN</sequence>
<dbReference type="EMBL" id="OFTH01000001">
    <property type="protein sequence ID" value="SOZ51617.1"/>
    <property type="molecule type" value="Genomic_DNA"/>
</dbReference>
<comment type="caution">
    <text evidence="1">The sequence shown here is derived from an EMBL/GenBank/DDBJ whole genome shotgun (WGS) entry which is preliminary data.</text>
</comment>
<name>A0A375DV55_9BURK</name>
<dbReference type="Proteomes" id="UP000256952">
    <property type="component" value="Chromosome CBM2613_a"/>
</dbReference>
<proteinExistence type="predicted"/>
<reference evidence="1" key="1">
    <citation type="submission" date="2018-01" db="EMBL/GenBank/DDBJ databases">
        <authorList>
            <person name="Clerissi C."/>
        </authorList>
    </citation>
    <scope>NUCLEOTIDE SEQUENCE</scope>
    <source>
        <strain evidence="1">Cupriavidus taiwanensis STM 8556</strain>
    </source>
</reference>
<organism evidence="1">
    <name type="scientific">Cupriavidus taiwanensis</name>
    <dbReference type="NCBI Taxonomy" id="164546"/>
    <lineage>
        <taxon>Bacteria</taxon>
        <taxon>Pseudomonadati</taxon>
        <taxon>Pseudomonadota</taxon>
        <taxon>Betaproteobacteria</taxon>
        <taxon>Burkholderiales</taxon>
        <taxon>Burkholderiaceae</taxon>
        <taxon>Cupriavidus</taxon>
    </lineage>
</organism>
<dbReference type="AlphaFoldDB" id="A0A375DV55"/>